<keyword evidence="5" id="KW-0611">Plant defense</keyword>
<dbReference type="InterPro" id="IPR058922">
    <property type="entry name" value="WHD_DRP"/>
</dbReference>
<keyword evidence="2" id="KW-0433">Leucine-rich repeat</keyword>
<dbReference type="InterPro" id="IPR032675">
    <property type="entry name" value="LRR_dom_sf"/>
</dbReference>
<organism evidence="9">
    <name type="scientific">Sesamum radiatum</name>
    <name type="common">Black benniseed</name>
    <dbReference type="NCBI Taxonomy" id="300843"/>
    <lineage>
        <taxon>Eukaryota</taxon>
        <taxon>Viridiplantae</taxon>
        <taxon>Streptophyta</taxon>
        <taxon>Embryophyta</taxon>
        <taxon>Tracheophyta</taxon>
        <taxon>Spermatophyta</taxon>
        <taxon>Magnoliopsida</taxon>
        <taxon>eudicotyledons</taxon>
        <taxon>Gunneridae</taxon>
        <taxon>Pentapetalae</taxon>
        <taxon>asterids</taxon>
        <taxon>lamiids</taxon>
        <taxon>Lamiales</taxon>
        <taxon>Pedaliaceae</taxon>
        <taxon>Sesamum</taxon>
    </lineage>
</organism>
<feature type="coiled-coil region" evidence="7">
    <location>
        <begin position="94"/>
        <end position="121"/>
    </location>
</feature>
<evidence type="ECO:0000256" key="4">
    <source>
        <dbReference type="ARBA" id="ARBA00022741"/>
    </source>
</evidence>
<evidence type="ECO:0000256" key="1">
    <source>
        <dbReference type="ARBA" id="ARBA00008894"/>
    </source>
</evidence>
<dbReference type="AlphaFoldDB" id="A0AAW2PIZ2"/>
<keyword evidence="7" id="KW-0175">Coiled coil</keyword>
<dbReference type="EMBL" id="JACGWJ010000017">
    <property type="protein sequence ID" value="KAL0356237.1"/>
    <property type="molecule type" value="Genomic_DNA"/>
</dbReference>
<keyword evidence="3" id="KW-0677">Repeat</keyword>
<sequence>MFLIMSSIPARRHRLHLDINRIQSLQEKAKFLQDFLEVHSQRKSQELEDLARQIVVVADEAEDIIDFHVVDQLRDGSRDKSHSTTTISSFCQDADKVIEKIDVIKKELMNVKEEWGDLQEQELVASASVSSSSSGKNTTVGFDEHLIRIIDELTRDESNLQILPIVGMGDCPYPELEKVGKDIAKGCKGLPIAIVVIGGLLAKTKMKQERWEHIARNVKSFANSKDNQHCLEILSLNYNNLPIHLKPYFLYMSVFREDSMIKVSRLIKLWVANGYLKPESGKNLEEVAMEYLEDLIGRSLILISERTHGGRIRSCSIHDLLRNLCLRESKKEHLVRVSKTQRIRILPEEKTYALDVVSEPRYKKTLLIDGINTHIKKRPIVVPSKVWEMPQLRHIIMDLAFLPTPVDTQDTTTLENLQTLSTMHNFRCTKEVFERIPNLKKLKARYVNIKDWSYYCLHNLSHLHRLESLSLTAEDLLLEKAVFPTSLKKLSLSRCRIPWRNMTTIGSSLPNLEVLKLLNNAFRGPEWSPVEGQFPRLKVLFISDSDLVSWRGDDIHFPNLESLFLGLMKKLEEIPSGIGHVETLRSIHLHKCSDLVVNSAKQILEEQSSYGNELEVRVNQKKPHGFFNCSPAVDVPPNVCEMDAKESDVKDSSVAKTTSSALIAILEVK</sequence>
<feature type="domain" description="Disease resistance protein winged helix" evidence="8">
    <location>
        <begin position="254"/>
        <end position="324"/>
    </location>
</feature>
<name>A0AAW2PIZ2_SESRA</name>
<dbReference type="Gene3D" id="1.10.8.430">
    <property type="entry name" value="Helical domain of apoptotic protease-activating factors"/>
    <property type="match status" value="1"/>
</dbReference>
<evidence type="ECO:0000256" key="5">
    <source>
        <dbReference type="ARBA" id="ARBA00022821"/>
    </source>
</evidence>
<accession>A0AAW2PIZ2</accession>
<dbReference type="Gene3D" id="1.10.10.10">
    <property type="entry name" value="Winged helix-like DNA-binding domain superfamily/Winged helix DNA-binding domain"/>
    <property type="match status" value="1"/>
</dbReference>
<dbReference type="PANTHER" id="PTHR15140">
    <property type="entry name" value="TUBULIN-SPECIFIC CHAPERONE E"/>
    <property type="match status" value="1"/>
</dbReference>
<dbReference type="SUPFAM" id="SSF52540">
    <property type="entry name" value="P-loop containing nucleoside triphosphate hydrolases"/>
    <property type="match status" value="1"/>
</dbReference>
<evidence type="ECO:0000256" key="3">
    <source>
        <dbReference type="ARBA" id="ARBA00022737"/>
    </source>
</evidence>
<evidence type="ECO:0000256" key="7">
    <source>
        <dbReference type="SAM" id="Coils"/>
    </source>
</evidence>
<dbReference type="FunFam" id="1.10.10.10:FF:000322">
    <property type="entry name" value="Probable disease resistance protein At1g63360"/>
    <property type="match status" value="1"/>
</dbReference>
<dbReference type="InterPro" id="IPR036388">
    <property type="entry name" value="WH-like_DNA-bd_sf"/>
</dbReference>
<keyword evidence="6" id="KW-0067">ATP-binding</keyword>
<dbReference type="SUPFAM" id="SSF52058">
    <property type="entry name" value="L domain-like"/>
    <property type="match status" value="1"/>
</dbReference>
<gene>
    <name evidence="9" type="ORF">Sradi_4070600</name>
</gene>
<reference evidence="9" key="2">
    <citation type="journal article" date="2024" name="Plant">
        <title>Genomic evolution and insights into agronomic trait innovations of Sesamum species.</title>
        <authorList>
            <person name="Miao H."/>
            <person name="Wang L."/>
            <person name="Qu L."/>
            <person name="Liu H."/>
            <person name="Sun Y."/>
            <person name="Le M."/>
            <person name="Wang Q."/>
            <person name="Wei S."/>
            <person name="Zheng Y."/>
            <person name="Lin W."/>
            <person name="Duan Y."/>
            <person name="Cao H."/>
            <person name="Xiong S."/>
            <person name="Wang X."/>
            <person name="Wei L."/>
            <person name="Li C."/>
            <person name="Ma Q."/>
            <person name="Ju M."/>
            <person name="Zhao R."/>
            <person name="Li G."/>
            <person name="Mu C."/>
            <person name="Tian Q."/>
            <person name="Mei H."/>
            <person name="Zhang T."/>
            <person name="Gao T."/>
            <person name="Zhang H."/>
        </authorList>
    </citation>
    <scope>NUCLEOTIDE SEQUENCE</scope>
    <source>
        <strain evidence="9">G02</strain>
    </source>
</reference>
<evidence type="ECO:0000259" key="8">
    <source>
        <dbReference type="Pfam" id="PF23559"/>
    </source>
</evidence>
<proteinExistence type="inferred from homology"/>
<evidence type="ECO:0000256" key="6">
    <source>
        <dbReference type="ARBA" id="ARBA00022840"/>
    </source>
</evidence>
<comment type="caution">
    <text evidence="9">The sequence shown here is derived from an EMBL/GenBank/DDBJ whole genome shotgun (WGS) entry which is preliminary data.</text>
</comment>
<dbReference type="InterPro" id="IPR042197">
    <property type="entry name" value="Apaf_helical"/>
</dbReference>
<evidence type="ECO:0000256" key="2">
    <source>
        <dbReference type="ARBA" id="ARBA00022614"/>
    </source>
</evidence>
<dbReference type="GO" id="GO:0005524">
    <property type="term" value="F:ATP binding"/>
    <property type="evidence" value="ECO:0007669"/>
    <property type="project" value="UniProtKB-KW"/>
</dbReference>
<evidence type="ECO:0000313" key="9">
    <source>
        <dbReference type="EMBL" id="KAL0356237.1"/>
    </source>
</evidence>
<dbReference type="GO" id="GO:0043531">
    <property type="term" value="F:ADP binding"/>
    <property type="evidence" value="ECO:0007669"/>
    <property type="project" value="InterPro"/>
</dbReference>
<dbReference type="Gene3D" id="1.20.5.4130">
    <property type="match status" value="1"/>
</dbReference>
<comment type="similarity">
    <text evidence="1">Belongs to the disease resistance NB-LRR family.</text>
</comment>
<dbReference type="GO" id="GO:0006952">
    <property type="term" value="P:defense response"/>
    <property type="evidence" value="ECO:0007669"/>
    <property type="project" value="UniProtKB-KW"/>
</dbReference>
<protein>
    <submittedName>
        <fullName evidence="9">Late blight resistance proteinR1B-16</fullName>
    </submittedName>
</protein>
<dbReference type="InterPro" id="IPR027417">
    <property type="entry name" value="P-loop_NTPase"/>
</dbReference>
<dbReference type="Gene3D" id="3.80.10.10">
    <property type="entry name" value="Ribonuclease Inhibitor"/>
    <property type="match status" value="1"/>
</dbReference>
<keyword evidence="4" id="KW-0547">Nucleotide-binding</keyword>
<dbReference type="PANTHER" id="PTHR15140:SF33">
    <property type="entry name" value="LATE BLIGHT RESISTANCE PROTEIN HOMOLOG R1A-3 ISOFORM X1"/>
    <property type="match status" value="1"/>
</dbReference>
<reference evidence="9" key="1">
    <citation type="submission" date="2020-06" db="EMBL/GenBank/DDBJ databases">
        <authorList>
            <person name="Li T."/>
            <person name="Hu X."/>
            <person name="Zhang T."/>
            <person name="Song X."/>
            <person name="Zhang H."/>
            <person name="Dai N."/>
            <person name="Sheng W."/>
            <person name="Hou X."/>
            <person name="Wei L."/>
        </authorList>
    </citation>
    <scope>NUCLEOTIDE SEQUENCE</scope>
    <source>
        <strain evidence="9">G02</strain>
        <tissue evidence="9">Leaf</tissue>
    </source>
</reference>
<dbReference type="Pfam" id="PF23559">
    <property type="entry name" value="WHD_DRP"/>
    <property type="match status" value="1"/>
</dbReference>